<dbReference type="EMBL" id="GBXM01078037">
    <property type="protein sequence ID" value="JAH30540.1"/>
    <property type="molecule type" value="Transcribed_RNA"/>
</dbReference>
<reference evidence="1" key="2">
    <citation type="journal article" date="2015" name="Fish Shellfish Immunol.">
        <title>Early steps in the European eel (Anguilla anguilla)-Vibrio vulnificus interaction in the gills: Role of the RtxA13 toxin.</title>
        <authorList>
            <person name="Callol A."/>
            <person name="Pajuelo D."/>
            <person name="Ebbesson L."/>
            <person name="Teles M."/>
            <person name="MacKenzie S."/>
            <person name="Amaro C."/>
        </authorList>
    </citation>
    <scope>NUCLEOTIDE SEQUENCE</scope>
</reference>
<organism evidence="1">
    <name type="scientific">Anguilla anguilla</name>
    <name type="common">European freshwater eel</name>
    <name type="synonym">Muraena anguilla</name>
    <dbReference type="NCBI Taxonomy" id="7936"/>
    <lineage>
        <taxon>Eukaryota</taxon>
        <taxon>Metazoa</taxon>
        <taxon>Chordata</taxon>
        <taxon>Craniata</taxon>
        <taxon>Vertebrata</taxon>
        <taxon>Euteleostomi</taxon>
        <taxon>Actinopterygii</taxon>
        <taxon>Neopterygii</taxon>
        <taxon>Teleostei</taxon>
        <taxon>Anguilliformes</taxon>
        <taxon>Anguillidae</taxon>
        <taxon>Anguilla</taxon>
    </lineage>
</organism>
<name>A0A0E9RQ46_ANGAN</name>
<sequence length="38" mass="4498">MTVVYIFLGYILTLRSIIENLLPRHQFCLLYVGNNRIT</sequence>
<protein>
    <submittedName>
        <fullName evidence="1">Uncharacterized protein</fullName>
    </submittedName>
</protein>
<evidence type="ECO:0000313" key="1">
    <source>
        <dbReference type="EMBL" id="JAH30540.1"/>
    </source>
</evidence>
<dbReference type="AlphaFoldDB" id="A0A0E9RQ46"/>
<reference evidence="1" key="1">
    <citation type="submission" date="2014-11" db="EMBL/GenBank/DDBJ databases">
        <authorList>
            <person name="Amaro Gonzalez C."/>
        </authorList>
    </citation>
    <scope>NUCLEOTIDE SEQUENCE</scope>
</reference>
<accession>A0A0E9RQ46</accession>
<proteinExistence type="predicted"/>